<dbReference type="EMBL" id="CAJVRM010000239">
    <property type="protein sequence ID" value="CAG8977891.1"/>
    <property type="molecule type" value="Genomic_DNA"/>
</dbReference>
<sequence>MPPTQPPLSQILPPLICGTATFNNLYNPTITSIPSNSIIASALARGIRAFDTSPYYGPSETLLGTALAEPSVLKAHPRATYQLLTKVGRIANAEFDYSPAWIQYSVRRSLQRLRTGYLDVVYCHDVEFVSAAEVLVAVRELRHIRDTQGTIKYIGISGYPVPLLAELAEMVLRETGEPLDVVMGYANFTLQNGTLQSRGLERLRRAGVSVVPNASPLGMGLLRSKGVPVGGKGDFHPAPRELRDKVLEAARFVETKGEKLEVVAIRWALEQWAIQAAMLGGQGGIGVSVMGVSNLAELEETMRVWNSVLDGLEVVGRSAEKDELQWSLERRKDIEGLAQGVWEILGTWKDFTWASPEVGYVNERTVKGVIEDSDSVAKDSKV</sequence>
<dbReference type="InterPro" id="IPR023210">
    <property type="entry name" value="NADP_OxRdtase_dom"/>
</dbReference>
<accession>A0A9N9LSN0</accession>
<feature type="domain" description="NADP-dependent oxidoreductase" evidence="2">
    <location>
        <begin position="14"/>
        <end position="310"/>
    </location>
</feature>
<evidence type="ECO:0000256" key="1">
    <source>
        <dbReference type="ARBA" id="ARBA00023002"/>
    </source>
</evidence>
<evidence type="ECO:0000259" key="2">
    <source>
        <dbReference type="Pfam" id="PF00248"/>
    </source>
</evidence>
<dbReference type="OrthoDB" id="5286008at2759"/>
<evidence type="ECO:0000313" key="4">
    <source>
        <dbReference type="Proteomes" id="UP000701801"/>
    </source>
</evidence>
<dbReference type="InterPro" id="IPR036812">
    <property type="entry name" value="NAD(P)_OxRdtase_dom_sf"/>
</dbReference>
<dbReference type="CDD" id="cd19164">
    <property type="entry name" value="AKR_ARA2"/>
    <property type="match status" value="1"/>
</dbReference>
<dbReference type="PANTHER" id="PTHR42686">
    <property type="entry name" value="GH17980P-RELATED"/>
    <property type="match status" value="1"/>
</dbReference>
<dbReference type="InterPro" id="IPR044480">
    <property type="entry name" value="Ara2-like"/>
</dbReference>
<dbReference type="PANTHER" id="PTHR42686:SF1">
    <property type="entry name" value="GH17980P-RELATED"/>
    <property type="match status" value="1"/>
</dbReference>
<dbReference type="AlphaFoldDB" id="A0A9N9LSN0"/>
<dbReference type="Pfam" id="PF00248">
    <property type="entry name" value="Aldo_ket_red"/>
    <property type="match status" value="1"/>
</dbReference>
<proteinExistence type="predicted"/>
<dbReference type="GO" id="GO:0045290">
    <property type="term" value="F:D-arabinose 1-dehydrogenase [NAD(P)+] activity"/>
    <property type="evidence" value="ECO:0007669"/>
    <property type="project" value="InterPro"/>
</dbReference>
<evidence type="ECO:0000313" key="3">
    <source>
        <dbReference type="EMBL" id="CAG8977891.1"/>
    </source>
</evidence>
<dbReference type="Gene3D" id="3.20.20.100">
    <property type="entry name" value="NADP-dependent oxidoreductase domain"/>
    <property type="match status" value="1"/>
</dbReference>
<organism evidence="3 4">
    <name type="scientific">Hymenoscyphus albidus</name>
    <dbReference type="NCBI Taxonomy" id="595503"/>
    <lineage>
        <taxon>Eukaryota</taxon>
        <taxon>Fungi</taxon>
        <taxon>Dikarya</taxon>
        <taxon>Ascomycota</taxon>
        <taxon>Pezizomycotina</taxon>
        <taxon>Leotiomycetes</taxon>
        <taxon>Helotiales</taxon>
        <taxon>Helotiaceae</taxon>
        <taxon>Hymenoscyphus</taxon>
    </lineage>
</organism>
<comment type="caution">
    <text evidence="3">The sequence shown here is derived from an EMBL/GenBank/DDBJ whole genome shotgun (WGS) entry which is preliminary data.</text>
</comment>
<dbReference type="InterPro" id="IPR020471">
    <property type="entry name" value="AKR"/>
</dbReference>
<dbReference type="GO" id="GO:0005829">
    <property type="term" value="C:cytosol"/>
    <property type="evidence" value="ECO:0007669"/>
    <property type="project" value="TreeGrafter"/>
</dbReference>
<protein>
    <recommendedName>
        <fullName evidence="2">NADP-dependent oxidoreductase domain-containing protein</fullName>
    </recommendedName>
</protein>
<dbReference type="SUPFAM" id="SSF51430">
    <property type="entry name" value="NAD(P)-linked oxidoreductase"/>
    <property type="match status" value="1"/>
</dbReference>
<dbReference type="Proteomes" id="UP000701801">
    <property type="component" value="Unassembled WGS sequence"/>
</dbReference>
<reference evidence="3" key="1">
    <citation type="submission" date="2021-07" db="EMBL/GenBank/DDBJ databases">
        <authorList>
            <person name="Durling M."/>
        </authorList>
    </citation>
    <scope>NUCLEOTIDE SEQUENCE</scope>
</reference>
<keyword evidence="4" id="KW-1185">Reference proteome</keyword>
<gene>
    <name evidence="3" type="ORF">HYALB_00001768</name>
</gene>
<dbReference type="GO" id="GO:0070485">
    <property type="term" value="P:dehydro-D-arabinono-1,4-lactone biosynthetic process"/>
    <property type="evidence" value="ECO:0007669"/>
    <property type="project" value="TreeGrafter"/>
</dbReference>
<dbReference type="FunFam" id="3.20.20.100:FF:000037">
    <property type="entry name" value="L-galactose dehydrogenase (L-GalDH)"/>
    <property type="match status" value="1"/>
</dbReference>
<name>A0A9N9LSN0_9HELO</name>
<keyword evidence="1" id="KW-0560">Oxidoreductase</keyword>